<dbReference type="AlphaFoldDB" id="A0A4Z0A4N2"/>
<evidence type="ECO:0000313" key="14">
    <source>
        <dbReference type="EMBL" id="TFY81287.1"/>
    </source>
</evidence>
<feature type="transmembrane region" description="Helical" evidence="12">
    <location>
        <begin position="147"/>
        <end position="164"/>
    </location>
</feature>
<dbReference type="InterPro" id="IPR013112">
    <property type="entry name" value="FAD-bd_8"/>
</dbReference>
<evidence type="ECO:0000256" key="3">
    <source>
        <dbReference type="ARBA" id="ARBA00022448"/>
    </source>
</evidence>
<dbReference type="InterPro" id="IPR013121">
    <property type="entry name" value="Fe_red_NAD-bd_6"/>
</dbReference>
<evidence type="ECO:0000256" key="9">
    <source>
        <dbReference type="ARBA" id="ARBA00023136"/>
    </source>
</evidence>
<keyword evidence="4 12" id="KW-0812">Transmembrane</keyword>
<dbReference type="GO" id="GO:0006826">
    <property type="term" value="P:iron ion transport"/>
    <property type="evidence" value="ECO:0007669"/>
    <property type="project" value="TreeGrafter"/>
</dbReference>
<dbReference type="SFLD" id="SFLDG01168">
    <property type="entry name" value="Ferric_reductase_subgroup_(FRE"/>
    <property type="match status" value="1"/>
</dbReference>
<evidence type="ECO:0000259" key="13">
    <source>
        <dbReference type="PROSITE" id="PS51384"/>
    </source>
</evidence>
<dbReference type="Pfam" id="PF08030">
    <property type="entry name" value="NAD_binding_6"/>
    <property type="match status" value="1"/>
</dbReference>
<evidence type="ECO:0000256" key="10">
    <source>
        <dbReference type="ARBA" id="ARBA00023180"/>
    </source>
</evidence>
<comment type="caution">
    <text evidence="14">The sequence shown here is derived from an EMBL/GenBank/DDBJ whole genome shotgun (WGS) entry which is preliminary data.</text>
</comment>
<feature type="transmembrane region" description="Helical" evidence="12">
    <location>
        <begin position="245"/>
        <end position="263"/>
    </location>
</feature>
<evidence type="ECO:0000313" key="15">
    <source>
        <dbReference type="Proteomes" id="UP000298061"/>
    </source>
</evidence>
<evidence type="ECO:0000256" key="12">
    <source>
        <dbReference type="SAM" id="Phobius"/>
    </source>
</evidence>
<organism evidence="14 15">
    <name type="scientific">Hericium alpestre</name>
    <dbReference type="NCBI Taxonomy" id="135208"/>
    <lineage>
        <taxon>Eukaryota</taxon>
        <taxon>Fungi</taxon>
        <taxon>Dikarya</taxon>
        <taxon>Basidiomycota</taxon>
        <taxon>Agaricomycotina</taxon>
        <taxon>Agaricomycetes</taxon>
        <taxon>Russulales</taxon>
        <taxon>Hericiaceae</taxon>
        <taxon>Hericium</taxon>
    </lineage>
</organism>
<keyword evidence="7" id="KW-0560">Oxidoreductase</keyword>
<accession>A0A4Z0A4N2</accession>
<name>A0A4Z0A4N2_9AGAM</name>
<dbReference type="InterPro" id="IPR039261">
    <property type="entry name" value="FNR_nucleotide-bd"/>
</dbReference>
<evidence type="ECO:0000256" key="6">
    <source>
        <dbReference type="ARBA" id="ARBA00022989"/>
    </source>
</evidence>
<evidence type="ECO:0000256" key="5">
    <source>
        <dbReference type="ARBA" id="ARBA00022982"/>
    </source>
</evidence>
<feature type="domain" description="FAD-binding FR-type" evidence="13">
    <location>
        <begin position="261"/>
        <end position="417"/>
    </location>
</feature>
<evidence type="ECO:0000256" key="8">
    <source>
        <dbReference type="ARBA" id="ARBA00023065"/>
    </source>
</evidence>
<keyword evidence="9 12" id="KW-0472">Membrane</keyword>
<dbReference type="Proteomes" id="UP000298061">
    <property type="component" value="Unassembled WGS sequence"/>
</dbReference>
<dbReference type="GO" id="GO:0006879">
    <property type="term" value="P:intracellular iron ion homeostasis"/>
    <property type="evidence" value="ECO:0007669"/>
    <property type="project" value="TreeGrafter"/>
</dbReference>
<evidence type="ECO:0000256" key="2">
    <source>
        <dbReference type="ARBA" id="ARBA00006278"/>
    </source>
</evidence>
<dbReference type="Pfam" id="PF08022">
    <property type="entry name" value="FAD_binding_8"/>
    <property type="match status" value="1"/>
</dbReference>
<dbReference type="EMBL" id="SFCI01000229">
    <property type="protein sequence ID" value="TFY81287.1"/>
    <property type="molecule type" value="Genomic_DNA"/>
</dbReference>
<feature type="transmembrane region" description="Helical" evidence="12">
    <location>
        <begin position="215"/>
        <end position="233"/>
    </location>
</feature>
<dbReference type="SFLD" id="SFLDS00052">
    <property type="entry name" value="Ferric_Reductase_Domain"/>
    <property type="match status" value="1"/>
</dbReference>
<dbReference type="Pfam" id="PF01794">
    <property type="entry name" value="Ferric_reduct"/>
    <property type="match status" value="1"/>
</dbReference>
<dbReference type="GO" id="GO:0000293">
    <property type="term" value="F:ferric-chelate reductase activity"/>
    <property type="evidence" value="ECO:0007669"/>
    <property type="project" value="UniProtKB-ARBA"/>
</dbReference>
<evidence type="ECO:0000256" key="7">
    <source>
        <dbReference type="ARBA" id="ARBA00023002"/>
    </source>
</evidence>
<dbReference type="PANTHER" id="PTHR32361">
    <property type="entry name" value="FERRIC/CUPRIC REDUCTASE TRANSMEMBRANE COMPONENT"/>
    <property type="match status" value="1"/>
</dbReference>
<protein>
    <recommendedName>
        <fullName evidence="13">FAD-binding FR-type domain-containing protein</fullName>
    </recommendedName>
</protein>
<evidence type="ECO:0000256" key="1">
    <source>
        <dbReference type="ARBA" id="ARBA00004141"/>
    </source>
</evidence>
<comment type="similarity">
    <text evidence="2">Belongs to the ferric reductase (FRE) family.</text>
</comment>
<keyword evidence="3" id="KW-0813">Transport</keyword>
<reference evidence="14 15" key="1">
    <citation type="submission" date="2019-02" db="EMBL/GenBank/DDBJ databases">
        <title>Genome sequencing of the rare red list fungi Hericium alpestre (H. flagellum).</title>
        <authorList>
            <person name="Buettner E."/>
            <person name="Kellner H."/>
        </authorList>
    </citation>
    <scope>NUCLEOTIDE SEQUENCE [LARGE SCALE GENOMIC DNA]</scope>
    <source>
        <strain evidence="14 15">DSM 108284</strain>
    </source>
</reference>
<keyword evidence="8" id="KW-0406">Ion transport</keyword>
<dbReference type="Gene3D" id="3.40.50.80">
    <property type="entry name" value="Nucleotide-binding domain of ferredoxin-NADP reductase (FNR) module"/>
    <property type="match status" value="1"/>
</dbReference>
<gene>
    <name evidence="14" type="ORF">EWM64_g2726</name>
</gene>
<proteinExistence type="inferred from homology"/>
<dbReference type="GO" id="GO:0015677">
    <property type="term" value="P:copper ion import"/>
    <property type="evidence" value="ECO:0007669"/>
    <property type="project" value="TreeGrafter"/>
</dbReference>
<dbReference type="PANTHER" id="PTHR32361:SF9">
    <property type="entry name" value="FERRIC REDUCTASE TRANSMEMBRANE COMPONENT 3-RELATED"/>
    <property type="match status" value="1"/>
</dbReference>
<keyword evidence="15" id="KW-1185">Reference proteome</keyword>
<feature type="transmembrane region" description="Helical" evidence="12">
    <location>
        <begin position="185"/>
        <end position="203"/>
    </location>
</feature>
<dbReference type="InterPro" id="IPR017927">
    <property type="entry name" value="FAD-bd_FR_type"/>
</dbReference>
<feature type="transmembrane region" description="Helical" evidence="12">
    <location>
        <begin position="101"/>
        <end position="127"/>
    </location>
</feature>
<dbReference type="InterPro" id="IPR051410">
    <property type="entry name" value="Ferric/Cupric_Reductase"/>
</dbReference>
<evidence type="ECO:0000256" key="11">
    <source>
        <dbReference type="SAM" id="MobiDB-lite"/>
    </source>
</evidence>
<dbReference type="OrthoDB" id="4494341at2759"/>
<keyword evidence="10" id="KW-0325">Glycoprotein</keyword>
<dbReference type="PROSITE" id="PS51384">
    <property type="entry name" value="FAD_FR"/>
    <property type="match status" value="1"/>
</dbReference>
<dbReference type="InterPro" id="IPR013130">
    <property type="entry name" value="Fe3_Rdtase_TM_dom"/>
</dbReference>
<feature type="region of interest" description="Disordered" evidence="11">
    <location>
        <begin position="505"/>
        <end position="525"/>
    </location>
</feature>
<evidence type="ECO:0000256" key="4">
    <source>
        <dbReference type="ARBA" id="ARBA00022692"/>
    </source>
</evidence>
<keyword evidence="5" id="KW-0249">Electron transport</keyword>
<comment type="subcellular location">
    <subcellularLocation>
        <location evidence="1">Membrane</location>
        <topology evidence="1">Multi-pass membrane protein</topology>
    </subcellularLocation>
</comment>
<keyword evidence="6 12" id="KW-1133">Transmembrane helix</keyword>
<dbReference type="CDD" id="cd06186">
    <property type="entry name" value="NOX_Duox_like_FAD_NADP"/>
    <property type="match status" value="1"/>
</dbReference>
<dbReference type="GO" id="GO:0005886">
    <property type="term" value="C:plasma membrane"/>
    <property type="evidence" value="ECO:0007669"/>
    <property type="project" value="TreeGrafter"/>
</dbReference>
<feature type="transmembrane region" description="Helical" evidence="12">
    <location>
        <begin position="32"/>
        <end position="54"/>
    </location>
</feature>
<dbReference type="SUPFAM" id="SSF52343">
    <property type="entry name" value="Ferredoxin reductase-like, C-terminal NADP-linked domain"/>
    <property type="match status" value="1"/>
</dbReference>
<sequence length="600" mass="66098">MSSPSVLAAAPKPPAPDKLRRIWRATNYPRQVWYFVAVFIFLVGISNIVSRSIASRRKAGTKRTDEEGKAPSSTGAVSYRRLPIAAVNAFRMIAFRTIIPLGFGFSINIADAAVAAMYITILLLWSLTYSDTITGIKWDPTYYANRAGDIAAAQTSLIVALGMKNNIISLITGISGEKLNFLHRMFSRSLCIILWIHAGGRLSLGLSGETSIHEYIARCGILAITSLTLLCILTVRPARRVEYEFFLILHFFLAFIFLMGAYFHTRPFGKNRYIYSAFIFWGTDRLIRWVRVLVFNYSYFGLKSGLGTFDATAEHMHWSPGQHAYLTMPGVSAHPFEHHPFTIANADISREGAKPEATEKTDGEKARNVEVAPSNGKEITFVVHARKGFTKRLHDIAASKGPLKVFLDGPYGIPPHLRGFDSVVLITGGSGVTFTCPLFVDLVHRCRHDPTACRSVTFIWVIRHLDHINLVRSDLKKALENVPSSLSVHVRIFVTSHATLPLEDLTGSEASSVGEDDDDEDSVEKTTRLPFTKVEKGRPDVQQLLDEASSLAQGTLSVNVCGPAGLTNAVRAALRSRSALANIMKGGPSVELFVETFGLA</sequence>
<dbReference type="STRING" id="135208.A0A4Z0A4N2"/>